<evidence type="ECO:0000256" key="1">
    <source>
        <dbReference type="ARBA" id="ARBA00022801"/>
    </source>
</evidence>
<proteinExistence type="predicted"/>
<dbReference type="GO" id="GO:0016787">
    <property type="term" value="F:hydrolase activity"/>
    <property type="evidence" value="ECO:0007669"/>
    <property type="project" value="UniProtKB-KW"/>
</dbReference>
<accession>A0AAN8ELU5</accession>
<dbReference type="InterPro" id="IPR029058">
    <property type="entry name" value="AB_hydrolase_fold"/>
</dbReference>
<dbReference type="Pfam" id="PF07859">
    <property type="entry name" value="Abhydrolase_3"/>
    <property type="match status" value="1"/>
</dbReference>
<dbReference type="Gene3D" id="3.40.50.1820">
    <property type="entry name" value="alpha/beta hydrolase"/>
    <property type="match status" value="1"/>
</dbReference>
<organism evidence="3 4">
    <name type="scientific">Knufia fluminis</name>
    <dbReference type="NCBI Taxonomy" id="191047"/>
    <lineage>
        <taxon>Eukaryota</taxon>
        <taxon>Fungi</taxon>
        <taxon>Dikarya</taxon>
        <taxon>Ascomycota</taxon>
        <taxon>Pezizomycotina</taxon>
        <taxon>Eurotiomycetes</taxon>
        <taxon>Chaetothyriomycetidae</taxon>
        <taxon>Chaetothyriales</taxon>
        <taxon>Trichomeriaceae</taxon>
        <taxon>Knufia</taxon>
    </lineage>
</organism>
<dbReference type="InterPro" id="IPR050300">
    <property type="entry name" value="GDXG_lipolytic_enzyme"/>
</dbReference>
<protein>
    <recommendedName>
        <fullName evidence="2">Alpha/beta hydrolase fold-3 domain-containing protein</fullName>
    </recommendedName>
</protein>
<feature type="domain" description="Alpha/beta hydrolase fold-3" evidence="2">
    <location>
        <begin position="118"/>
        <end position="327"/>
    </location>
</feature>
<reference evidence="3 4" key="1">
    <citation type="submission" date="2022-12" db="EMBL/GenBank/DDBJ databases">
        <title>Genomic features and morphological characterization of a novel Knufia sp. strain isolated from spacecraft assembly facility.</title>
        <authorList>
            <person name="Teixeira M."/>
            <person name="Chander A.M."/>
            <person name="Stajich J.E."/>
            <person name="Venkateswaran K."/>
        </authorList>
    </citation>
    <scope>NUCLEOTIDE SEQUENCE [LARGE SCALE GENOMIC DNA]</scope>
    <source>
        <strain evidence="3 4">FJI-L2-BK-P2</strain>
    </source>
</reference>
<keyword evidence="1" id="KW-0378">Hydrolase</keyword>
<keyword evidence="4" id="KW-1185">Reference proteome</keyword>
<evidence type="ECO:0000313" key="4">
    <source>
        <dbReference type="Proteomes" id="UP001316803"/>
    </source>
</evidence>
<evidence type="ECO:0000259" key="2">
    <source>
        <dbReference type="Pfam" id="PF07859"/>
    </source>
</evidence>
<sequence>MGCNISLLTSRLRRGQPKAMANAHQEEGERTIRQPLHPSVRPLLDPEYVAFHDKHVQYVEPEQLRPWTPSNRTRYTWPYAGSPIVEVGNVKDIRPCGDFSIRVFSPAGPPPASGWPLLIWFHGGGFAAGNIDSDNDLCSLACRDLECVVANVDYRLAPEHPYPAAVEDVAAILRWATSAQGSVALNINTAKIALGGASAGANLAAVGALMAVELSTPIALQVLVVPVIDNTETLGTGWSAHPHAPWLTAPRMTFYRDLYLAQSHLAMQWKASPKFAPPELLSRLPRTWIAIAGEDMLSTEGLEYARALAECGVETEVRTYDGMPHTMLSLSGVLTEGQHAMQDILGVLRVAFHGPESAVLYPEREY</sequence>
<gene>
    <name evidence="3" type="ORF">OHC33_009263</name>
</gene>
<dbReference type="PANTHER" id="PTHR48081">
    <property type="entry name" value="AB HYDROLASE SUPERFAMILY PROTEIN C4A8.06C"/>
    <property type="match status" value="1"/>
</dbReference>
<evidence type="ECO:0000313" key="3">
    <source>
        <dbReference type="EMBL" id="KAK5949666.1"/>
    </source>
</evidence>
<dbReference type="AlphaFoldDB" id="A0AAN8ELU5"/>
<dbReference type="PANTHER" id="PTHR48081:SF8">
    <property type="entry name" value="ALPHA_BETA HYDROLASE FOLD-3 DOMAIN-CONTAINING PROTEIN-RELATED"/>
    <property type="match status" value="1"/>
</dbReference>
<comment type="caution">
    <text evidence="3">The sequence shown here is derived from an EMBL/GenBank/DDBJ whole genome shotgun (WGS) entry which is preliminary data.</text>
</comment>
<dbReference type="EMBL" id="JAKLMC020000033">
    <property type="protein sequence ID" value="KAK5949666.1"/>
    <property type="molecule type" value="Genomic_DNA"/>
</dbReference>
<name>A0AAN8ELU5_9EURO</name>
<dbReference type="Proteomes" id="UP001316803">
    <property type="component" value="Unassembled WGS sequence"/>
</dbReference>
<dbReference type="InterPro" id="IPR013094">
    <property type="entry name" value="AB_hydrolase_3"/>
</dbReference>
<dbReference type="SUPFAM" id="SSF53474">
    <property type="entry name" value="alpha/beta-Hydrolases"/>
    <property type="match status" value="1"/>
</dbReference>